<dbReference type="EMBL" id="OA564676">
    <property type="protein sequence ID" value="CAD7195212.1"/>
    <property type="molecule type" value="Genomic_DNA"/>
</dbReference>
<dbReference type="PANTHER" id="PTHR10629:SF52">
    <property type="entry name" value="DNA (CYTOSINE-5)-METHYLTRANSFERASE 1"/>
    <property type="match status" value="1"/>
</dbReference>
<dbReference type="GO" id="GO:0044027">
    <property type="term" value="P:negative regulation of gene expression via chromosomal CpG island methylation"/>
    <property type="evidence" value="ECO:0007669"/>
    <property type="project" value="TreeGrafter"/>
</dbReference>
<name>A0A7R8VCJ2_TIMDO</name>
<evidence type="ECO:0000313" key="6">
    <source>
        <dbReference type="EMBL" id="CAD7195212.1"/>
    </source>
</evidence>
<comment type="similarity">
    <text evidence="5">Belongs to the class I-like SAM-binding methyltransferase superfamily. C5-methyltransferase family.</text>
</comment>
<keyword evidence="3 5" id="KW-0808">Transferase</keyword>
<evidence type="ECO:0000256" key="3">
    <source>
        <dbReference type="ARBA" id="ARBA00022679"/>
    </source>
</evidence>
<dbReference type="GO" id="GO:0005634">
    <property type="term" value="C:nucleus"/>
    <property type="evidence" value="ECO:0007669"/>
    <property type="project" value="TreeGrafter"/>
</dbReference>
<dbReference type="PANTHER" id="PTHR10629">
    <property type="entry name" value="CYTOSINE-SPECIFIC METHYLTRANSFERASE"/>
    <property type="match status" value="1"/>
</dbReference>
<dbReference type="FunFam" id="3.90.120.10:FF:000001">
    <property type="entry name" value="DNA (cytosine-5)-methyltransferase"/>
    <property type="match status" value="1"/>
</dbReference>
<dbReference type="AlphaFoldDB" id="A0A7R8VCJ2"/>
<dbReference type="SUPFAM" id="SSF53335">
    <property type="entry name" value="S-adenosyl-L-methionine-dependent methyltransferases"/>
    <property type="match status" value="1"/>
</dbReference>
<dbReference type="GO" id="GO:0032259">
    <property type="term" value="P:methylation"/>
    <property type="evidence" value="ECO:0007669"/>
    <property type="project" value="UniProtKB-KW"/>
</dbReference>
<gene>
    <name evidence="6" type="ORF">TDIB3V08_LOCUS1614</name>
</gene>
<keyword evidence="4 5" id="KW-0949">S-adenosyl-L-methionine</keyword>
<dbReference type="Pfam" id="PF00145">
    <property type="entry name" value="DNA_methylase"/>
    <property type="match status" value="2"/>
</dbReference>
<dbReference type="InterPro" id="IPR018117">
    <property type="entry name" value="C5_DNA_meth_AS"/>
</dbReference>
<organism evidence="6">
    <name type="scientific">Timema douglasi</name>
    <name type="common">Walking stick</name>
    <dbReference type="NCBI Taxonomy" id="61478"/>
    <lineage>
        <taxon>Eukaryota</taxon>
        <taxon>Metazoa</taxon>
        <taxon>Ecdysozoa</taxon>
        <taxon>Arthropoda</taxon>
        <taxon>Hexapoda</taxon>
        <taxon>Insecta</taxon>
        <taxon>Pterygota</taxon>
        <taxon>Neoptera</taxon>
        <taxon>Polyneoptera</taxon>
        <taxon>Phasmatodea</taxon>
        <taxon>Timematodea</taxon>
        <taxon>Timematoidea</taxon>
        <taxon>Timematidae</taxon>
        <taxon>Timema</taxon>
    </lineage>
</organism>
<dbReference type="Gene3D" id="3.90.120.10">
    <property type="entry name" value="DNA Methylase, subunit A, domain 2"/>
    <property type="match status" value="1"/>
</dbReference>
<evidence type="ECO:0000256" key="4">
    <source>
        <dbReference type="ARBA" id="ARBA00022691"/>
    </source>
</evidence>
<proteinExistence type="inferred from homology"/>
<dbReference type="PROSITE" id="PS00095">
    <property type="entry name" value="C5_MTASE_2"/>
    <property type="match status" value="1"/>
</dbReference>
<dbReference type="InterPro" id="IPR029063">
    <property type="entry name" value="SAM-dependent_MTases_sf"/>
</dbReference>
<dbReference type="InterPro" id="IPR050390">
    <property type="entry name" value="C5-Methyltransferase"/>
</dbReference>
<accession>A0A7R8VCJ2</accession>
<dbReference type="GO" id="GO:0003677">
    <property type="term" value="F:DNA binding"/>
    <property type="evidence" value="ECO:0007669"/>
    <property type="project" value="TreeGrafter"/>
</dbReference>
<dbReference type="Gene3D" id="3.40.50.150">
    <property type="entry name" value="Vaccinia Virus protein VP39"/>
    <property type="match status" value="1"/>
</dbReference>
<dbReference type="GO" id="GO:0003886">
    <property type="term" value="F:DNA (cytosine-5-)-methyltransferase activity"/>
    <property type="evidence" value="ECO:0007669"/>
    <property type="project" value="UniProtKB-EC"/>
</dbReference>
<dbReference type="InterPro" id="IPR001525">
    <property type="entry name" value="C5_MeTfrase"/>
</dbReference>
<evidence type="ECO:0000256" key="1">
    <source>
        <dbReference type="ARBA" id="ARBA00011975"/>
    </source>
</evidence>
<dbReference type="PROSITE" id="PS00094">
    <property type="entry name" value="C5_MTASE_1"/>
    <property type="match status" value="1"/>
</dbReference>
<keyword evidence="2 5" id="KW-0489">Methyltransferase</keyword>
<protein>
    <recommendedName>
        <fullName evidence="1">DNA (cytosine-5-)-methyltransferase</fullName>
        <ecNumber evidence="1">2.1.1.37</ecNumber>
    </recommendedName>
</protein>
<evidence type="ECO:0000256" key="2">
    <source>
        <dbReference type="ARBA" id="ARBA00022603"/>
    </source>
</evidence>
<dbReference type="InterPro" id="IPR031303">
    <property type="entry name" value="C5_meth_CS"/>
</dbReference>
<sequence>MWAIEKEETAAHAFRLNNPDCTVFTEDCNLLLKLVMKVSNYSCHDTDAISLAMKGETVNDKGQKLPQKGEVELLCGGPPCQGFSGMNRFNSRQYSLFKNSLIVSYLSYCDYYRPRFFILENVRNFVSFKKSMVLKLTLRCLVKMGYQCAVGVLQAGCVPFLCRAIILAAAPGEVLPSFPQHTHVFNPRACQLTLMVDDIKYQCNDSANSAPLRTITVRDALADLPEICNGHQVADMPYGGDALSHFQRKMRGRQDQPVLRDHICKDMASIVEARIASIPTASGSDWRDLPNVVVRLNDGSYTNKLQYLFHDRKNGRSPTGALRGVCSCASGRPCQPSDKQFNTLIPWCLPHTGNRHNHWAGLYGRLEWDGFFSTTVTNPEPMGKQGRVLHPEQTRVVSVRECARSQGFPDTYRLFGSILDKHRQVGNAVPPPLGAAIGYEIRKCVGMKRLVMSGDQDNSEEDILMEVAD</sequence>
<reference evidence="6" key="1">
    <citation type="submission" date="2020-11" db="EMBL/GenBank/DDBJ databases">
        <authorList>
            <person name="Tran Van P."/>
        </authorList>
    </citation>
    <scope>NUCLEOTIDE SEQUENCE</scope>
</reference>
<dbReference type="EC" id="2.1.1.37" evidence="1"/>
<evidence type="ECO:0000256" key="5">
    <source>
        <dbReference type="PROSITE-ProRule" id="PRU01016"/>
    </source>
</evidence>
<feature type="active site" evidence="5">
    <location>
        <position position="80"/>
    </location>
</feature>
<dbReference type="PROSITE" id="PS51679">
    <property type="entry name" value="SAM_MT_C5"/>
    <property type="match status" value="1"/>
</dbReference>